<reference evidence="2" key="1">
    <citation type="submission" date="2014-03" db="EMBL/GenBank/DDBJ databases">
        <authorList>
            <person name="Aksoy S."/>
            <person name="Warren W."/>
            <person name="Wilson R.K."/>
        </authorList>
    </citation>
    <scope>NUCLEOTIDE SEQUENCE [LARGE SCALE GENOMIC DNA]</scope>
    <source>
        <strain evidence="2">IAEA</strain>
    </source>
</reference>
<evidence type="ECO:0000313" key="2">
    <source>
        <dbReference type="Proteomes" id="UP000092445"/>
    </source>
</evidence>
<proteinExistence type="predicted"/>
<evidence type="ECO:0000313" key="1">
    <source>
        <dbReference type="EnsemblMetazoa" id="GPAI026996-PA"/>
    </source>
</evidence>
<dbReference type="VEuPathDB" id="VectorBase:GPAI026996"/>
<dbReference type="EnsemblMetazoa" id="GPAI026996-RA">
    <property type="protein sequence ID" value="GPAI026996-PA"/>
    <property type="gene ID" value="GPAI026996"/>
</dbReference>
<dbReference type="Proteomes" id="UP000092445">
    <property type="component" value="Unassembled WGS sequence"/>
</dbReference>
<protein>
    <submittedName>
        <fullName evidence="1">Uncharacterized protein</fullName>
    </submittedName>
</protein>
<organism evidence="1 2">
    <name type="scientific">Glossina pallidipes</name>
    <name type="common">Tsetse fly</name>
    <dbReference type="NCBI Taxonomy" id="7398"/>
    <lineage>
        <taxon>Eukaryota</taxon>
        <taxon>Metazoa</taxon>
        <taxon>Ecdysozoa</taxon>
        <taxon>Arthropoda</taxon>
        <taxon>Hexapoda</taxon>
        <taxon>Insecta</taxon>
        <taxon>Pterygota</taxon>
        <taxon>Neoptera</taxon>
        <taxon>Endopterygota</taxon>
        <taxon>Diptera</taxon>
        <taxon>Brachycera</taxon>
        <taxon>Muscomorpha</taxon>
        <taxon>Hippoboscoidea</taxon>
        <taxon>Glossinidae</taxon>
        <taxon>Glossina</taxon>
    </lineage>
</organism>
<sequence length="103" mass="11939">MNDPKIIKNDYNEKRDNCNSSNIFHEKVIENSNNCSIYTSTTRTSPSNFQQECNYPTVLQTTKSHPNESHMAMHFTLDTLIGALYSPILNYLLVLIQHRLIYT</sequence>
<accession>A0A1A9ZW84</accession>
<keyword evidence="2" id="KW-1185">Reference proteome</keyword>
<name>A0A1A9ZW84_GLOPL</name>
<dbReference type="AlphaFoldDB" id="A0A1A9ZW84"/>
<reference evidence="1" key="2">
    <citation type="submission" date="2020-05" db="UniProtKB">
        <authorList>
            <consortium name="EnsemblMetazoa"/>
        </authorList>
    </citation>
    <scope>IDENTIFICATION</scope>
    <source>
        <strain evidence="1">IAEA</strain>
    </source>
</reference>